<organism evidence="3 4">
    <name type="scientific">Burkholderia humptydooensis MSMB43</name>
    <dbReference type="NCBI Taxonomy" id="441157"/>
    <lineage>
        <taxon>Bacteria</taxon>
        <taxon>Pseudomonadati</taxon>
        <taxon>Pseudomonadota</taxon>
        <taxon>Betaproteobacteria</taxon>
        <taxon>Burkholderiales</taxon>
        <taxon>Burkholderiaceae</taxon>
        <taxon>Burkholderia</taxon>
        <taxon>pseudomallei group</taxon>
    </lineage>
</organism>
<keyword evidence="4" id="KW-1185">Reference proteome</keyword>
<dbReference type="Gene3D" id="3.30.70.2970">
    <property type="entry name" value="Protein of unknown function (DUF541), domain 2"/>
    <property type="match status" value="1"/>
</dbReference>
<dbReference type="EMBL" id="JH692061">
    <property type="protein sequence ID" value="EIP90263.1"/>
    <property type="molecule type" value="Genomic_DNA"/>
</dbReference>
<proteinExistence type="predicted"/>
<keyword evidence="2" id="KW-1133">Transmembrane helix</keyword>
<keyword evidence="2" id="KW-0812">Transmembrane</keyword>
<evidence type="ECO:0000256" key="1">
    <source>
        <dbReference type="SAM" id="MobiDB-lite"/>
    </source>
</evidence>
<dbReference type="PANTHER" id="PTHR34387:SF1">
    <property type="entry name" value="PERIPLASMIC IMMUNOGENIC PROTEIN"/>
    <property type="match status" value="1"/>
</dbReference>
<accession>A0ABN0GE54</accession>
<feature type="transmembrane region" description="Helical" evidence="2">
    <location>
        <begin position="45"/>
        <end position="67"/>
    </location>
</feature>
<dbReference type="PANTHER" id="PTHR34387">
    <property type="entry name" value="SLR1258 PROTEIN"/>
    <property type="match status" value="1"/>
</dbReference>
<reference evidence="4" key="1">
    <citation type="journal article" date="2012" name="J. Bacteriol.">
        <title>Revised Genome Sequence of Burkholderia thailandensis MSMB43 with Improved Annotation.</title>
        <authorList>
            <person name="Zhuo Y."/>
            <person name="Liu L."/>
            <person name="Wang Q."/>
            <person name="Liu X."/>
            <person name="Ren B."/>
            <person name="Liu M."/>
            <person name="Ni P."/>
            <person name="Cheng Y.Q."/>
            <person name="Zhang L."/>
        </authorList>
    </citation>
    <scope>NUCLEOTIDE SEQUENCE [LARGE SCALE GENOMIC DNA]</scope>
    <source>
        <strain evidence="4">MSMB43</strain>
    </source>
</reference>
<feature type="region of interest" description="Disordered" evidence="1">
    <location>
        <begin position="1"/>
        <end position="29"/>
    </location>
</feature>
<protein>
    <recommendedName>
        <fullName evidence="5">DUF541 domain-containing protein</fullName>
    </recommendedName>
</protein>
<dbReference type="Proteomes" id="UP000004682">
    <property type="component" value="Unassembled WGS sequence"/>
</dbReference>
<dbReference type="InterPro" id="IPR052022">
    <property type="entry name" value="26kDa_periplasmic_antigen"/>
</dbReference>
<dbReference type="InterPro" id="IPR007497">
    <property type="entry name" value="SIMPL/DUF541"/>
</dbReference>
<evidence type="ECO:0000256" key="2">
    <source>
        <dbReference type="SAM" id="Phobius"/>
    </source>
</evidence>
<evidence type="ECO:0000313" key="3">
    <source>
        <dbReference type="EMBL" id="EIP90263.1"/>
    </source>
</evidence>
<dbReference type="Gene3D" id="3.30.110.170">
    <property type="entry name" value="Protein of unknown function (DUF541), domain 1"/>
    <property type="match status" value="1"/>
</dbReference>
<keyword evidence="2" id="KW-0472">Membrane</keyword>
<sequence>MGASTDAVPRPPGVSGEARRPSAHRTPPNACALTLKESTMTKKSALAIAVTLAAALPIALALAPSAARAQSMGQMQPPAGVLSLSAQASTDVPQDVVDITLFYEQQAKDPGTLTAELNKRADAALAQARGVTGVTARTGEFSVSPSVDRDGRISAWRGRTEVVLESHDFAAASKLAGQLSPMMQVGNVAFSLSPEAQRAAEQKLTTEAIKAFRARAEEATRAFGYNNYAIREVNVGSGRNVQPYPRMFAMAAPAMDSAKMSAPIAVEGGKTTVTVNVNGSVQMK</sequence>
<name>A0ABN0GE54_9BURK</name>
<dbReference type="Pfam" id="PF04402">
    <property type="entry name" value="SIMPL"/>
    <property type="match status" value="1"/>
</dbReference>
<gene>
    <name evidence="3" type="ORF">A33K_13853</name>
</gene>
<evidence type="ECO:0008006" key="5">
    <source>
        <dbReference type="Google" id="ProtNLM"/>
    </source>
</evidence>
<evidence type="ECO:0000313" key="4">
    <source>
        <dbReference type="Proteomes" id="UP000004682"/>
    </source>
</evidence>